<dbReference type="Gramene" id="rna-AYBTSS11_LOCUS25129">
    <property type="protein sequence ID" value="CAJ1973071.1"/>
    <property type="gene ID" value="gene-AYBTSS11_LOCUS25129"/>
</dbReference>
<reference evidence="2" key="1">
    <citation type="submission" date="2023-10" db="EMBL/GenBank/DDBJ databases">
        <authorList>
            <person name="Domelevo Entfellner J.-B."/>
        </authorList>
    </citation>
    <scope>NUCLEOTIDE SEQUENCE</scope>
</reference>
<proteinExistence type="predicted"/>
<dbReference type="EMBL" id="OY731406">
    <property type="protein sequence ID" value="CAJ1973071.1"/>
    <property type="molecule type" value="Genomic_DNA"/>
</dbReference>
<name>A0AA86VPT4_9FABA</name>
<sequence>MACGGLGAVNRSHLEDYCIGLNRKQARFRGIMGVEPMSIHEEDEIKHLWQKYTHLRALGIHPKPHPPNSLDAHGEVHLE</sequence>
<feature type="region of interest" description="Disordered" evidence="1">
    <location>
        <begin position="60"/>
        <end position="79"/>
    </location>
</feature>
<dbReference type="AlphaFoldDB" id="A0AA86VPT4"/>
<dbReference type="Proteomes" id="UP001189624">
    <property type="component" value="Chromosome 9"/>
</dbReference>
<organism evidence="2 3">
    <name type="scientific">Sphenostylis stenocarpa</name>
    <dbReference type="NCBI Taxonomy" id="92480"/>
    <lineage>
        <taxon>Eukaryota</taxon>
        <taxon>Viridiplantae</taxon>
        <taxon>Streptophyta</taxon>
        <taxon>Embryophyta</taxon>
        <taxon>Tracheophyta</taxon>
        <taxon>Spermatophyta</taxon>
        <taxon>Magnoliopsida</taxon>
        <taxon>eudicotyledons</taxon>
        <taxon>Gunneridae</taxon>
        <taxon>Pentapetalae</taxon>
        <taxon>rosids</taxon>
        <taxon>fabids</taxon>
        <taxon>Fabales</taxon>
        <taxon>Fabaceae</taxon>
        <taxon>Papilionoideae</taxon>
        <taxon>50 kb inversion clade</taxon>
        <taxon>NPAAA clade</taxon>
        <taxon>indigoferoid/millettioid clade</taxon>
        <taxon>Phaseoleae</taxon>
        <taxon>Sphenostylis</taxon>
    </lineage>
</organism>
<evidence type="ECO:0000313" key="2">
    <source>
        <dbReference type="EMBL" id="CAJ1973071.1"/>
    </source>
</evidence>
<gene>
    <name evidence="2" type="ORF">AYBTSS11_LOCUS25129</name>
</gene>
<protein>
    <submittedName>
        <fullName evidence="2">Uncharacterized protein</fullName>
    </submittedName>
</protein>
<evidence type="ECO:0000313" key="3">
    <source>
        <dbReference type="Proteomes" id="UP001189624"/>
    </source>
</evidence>
<evidence type="ECO:0000256" key="1">
    <source>
        <dbReference type="SAM" id="MobiDB-lite"/>
    </source>
</evidence>
<keyword evidence="3" id="KW-1185">Reference proteome</keyword>
<accession>A0AA86VPT4</accession>